<dbReference type="Proteomes" id="UP000030763">
    <property type="component" value="Unassembled WGS sequence"/>
</dbReference>
<dbReference type="VEuPathDB" id="ToxoDB:EMWEY_00031560"/>
<dbReference type="RefSeq" id="XP_013337178.1">
    <property type="nucleotide sequence ID" value="XM_013481724.1"/>
</dbReference>
<feature type="compositionally biased region" description="Low complexity" evidence="2">
    <location>
        <begin position="1143"/>
        <end position="1161"/>
    </location>
</feature>
<dbReference type="OMA" id="ASWMRAF"/>
<feature type="region of interest" description="Disordered" evidence="2">
    <location>
        <begin position="503"/>
        <end position="534"/>
    </location>
</feature>
<evidence type="ECO:0000256" key="2">
    <source>
        <dbReference type="SAM" id="MobiDB-lite"/>
    </source>
</evidence>
<feature type="region of interest" description="Disordered" evidence="2">
    <location>
        <begin position="603"/>
        <end position="631"/>
    </location>
</feature>
<feature type="region of interest" description="Disordered" evidence="2">
    <location>
        <begin position="1129"/>
        <end position="1174"/>
    </location>
</feature>
<evidence type="ECO:0000313" key="3">
    <source>
        <dbReference type="EMBL" id="CDJ60528.1"/>
    </source>
</evidence>
<dbReference type="OrthoDB" id="346925at2759"/>
<protein>
    <submittedName>
        <fullName evidence="3">Uncharacterized protein</fullName>
    </submittedName>
</protein>
<keyword evidence="4" id="KW-1185">Reference proteome</keyword>
<dbReference type="GeneID" id="25337142"/>
<feature type="region of interest" description="Disordered" evidence="2">
    <location>
        <begin position="47"/>
        <end position="93"/>
    </location>
</feature>
<sequence>MVLMNGSTKRDVIASLKRQQGERVVTAMRIDLRFFLWGPFMFASQGAPRQQQPVTTPSQCPPSDTKGAPGGPLAGIGGHGWGSHGSLQGPQNPPVAAALEVLQQAQSWSEAAEGWGSVSAAEAEGYLQALSTLADACACAATRETVLLSEGPPWGPSATGGPSRGPPLLHHLFRVFCCVCGLCLADAGLEYGGPPSASGDATGASQGNSADLWISWGPPLLEALKGSTFAGDTLQRVAKLLYVLLSCLCRSPLAAAAASLLQTAIAQQAFCFVATLAAAAAEVEAVRIPPVGATGAAAATSTAATPAAHSSAAASLPSSGTPNSSSSSNNSSNKEPALLLHILGAYEGLLSLPGVAAAARGGPLRCLHKSVQRGAARLLGKAGSLGDAAVAVASWLIYHRLSSSSSSSSGSSGSSSSSSAGEGSFSASNVRHLLALLIAAVRQQLLQPVEQRLSASCLREALQEPCMQLRISSCARDAALAFAAVCLQALQAAAAAAAAAAAETQPTPSTGAAATAAGEEKDKGREAAEHGGDDERALAAARAAAVAAAASRATPIAEMLALLCVSNSSIRAAVACRLTCLPPQQQDTPAAAAAAAAGGAAYGTASSTPLERQTPQQQQQQQQTSPQRGRSSAALSALSLPALLYFAAHGDELGCTYTSAFLECCIRCLDTRSLGQYLSTQQRQEAVAALAANAGLLPAAAAAAARNGRRQPLGLRGASNLCLLAALWEGTETLGAVIDSVCMQPLSAAGEEAAQRGDTALLLQLLHASLDLSACSKGHMPRSLRLLQQTAAALAAGPLGAPQTATEAEEAFLLLHKCCELCLPVSWRAVPPLGSSTFSSNYTTAAAAAGSASAGSAAPATTAAGTPTAGSGAAVGLTNAGDTETSWTCPLVRRLWGLSQSGGVSKESSWLLSCRPLAAALVEETRNRHTELRRLQQNLEEAKNNAVQTAQRLAVTKEAHEMELSRIKEGAERQQRINAAKQQQQAEETLKLREELETEQRRGRELVAEFQRLLDAKEMAIASLKSNLEEGRSLQGPDVSEVSRDLQIQTAINVKQKEEISKQEAAMRVLLQKQQQTASNLREEFGLSASQEAKAQLQVNYEKLQDDNEQQFRQLILVMKALAEQQAENESLKEARMHSAANQQQQLEQQLQQMQQQLQQMAREQESNARGASLRQVSLEEQLRAYQKENESLKASNRSKATTIEQLERRLQAAEEAAAAAKAAAAANNDVLNRMQQELKEKENRLAVISAALRGGP</sequence>
<keyword evidence="1" id="KW-0175">Coiled coil</keyword>
<name>U6MBW4_EIMMA</name>
<dbReference type="AlphaFoldDB" id="U6MBW4"/>
<feature type="region of interest" description="Disordered" evidence="2">
    <location>
        <begin position="311"/>
        <end position="332"/>
    </location>
</feature>
<feature type="coiled-coil region" evidence="1">
    <location>
        <begin position="922"/>
        <end position="1027"/>
    </location>
</feature>
<evidence type="ECO:0000313" key="4">
    <source>
        <dbReference type="Proteomes" id="UP000030763"/>
    </source>
</evidence>
<feature type="compositionally biased region" description="Gly residues" evidence="2">
    <location>
        <begin position="68"/>
        <end position="83"/>
    </location>
</feature>
<feature type="compositionally biased region" description="Low complexity" evidence="2">
    <location>
        <begin position="84"/>
        <end position="93"/>
    </location>
</feature>
<dbReference type="EMBL" id="HG721870">
    <property type="protein sequence ID" value="CDJ60528.1"/>
    <property type="molecule type" value="Genomic_DNA"/>
</dbReference>
<feature type="compositionally biased region" description="Low complexity" evidence="2">
    <location>
        <begin position="613"/>
        <end position="631"/>
    </location>
</feature>
<feature type="compositionally biased region" description="Polar residues" evidence="2">
    <location>
        <begin position="47"/>
        <end position="62"/>
    </location>
</feature>
<accession>U6MBW4</accession>
<gene>
    <name evidence="3" type="ORF">EMWEY_00031560</name>
</gene>
<organism evidence="3 4">
    <name type="scientific">Eimeria maxima</name>
    <name type="common">Coccidian parasite</name>
    <dbReference type="NCBI Taxonomy" id="5804"/>
    <lineage>
        <taxon>Eukaryota</taxon>
        <taxon>Sar</taxon>
        <taxon>Alveolata</taxon>
        <taxon>Apicomplexa</taxon>
        <taxon>Conoidasida</taxon>
        <taxon>Coccidia</taxon>
        <taxon>Eucoccidiorida</taxon>
        <taxon>Eimeriorina</taxon>
        <taxon>Eimeriidae</taxon>
        <taxon>Eimeria</taxon>
    </lineage>
</organism>
<feature type="compositionally biased region" description="Basic and acidic residues" evidence="2">
    <location>
        <begin position="518"/>
        <end position="534"/>
    </location>
</feature>
<proteinExistence type="predicted"/>
<reference evidence="3" key="2">
    <citation type="submission" date="2013-10" db="EMBL/GenBank/DDBJ databases">
        <authorList>
            <person name="Aslett M."/>
        </authorList>
    </citation>
    <scope>NUCLEOTIDE SEQUENCE [LARGE SCALE GENOMIC DNA]</scope>
    <source>
        <strain evidence="3">Weybridge</strain>
    </source>
</reference>
<reference evidence="3" key="1">
    <citation type="submission" date="2013-10" db="EMBL/GenBank/DDBJ databases">
        <title>Genomic analysis of the causative agents of coccidiosis in chickens.</title>
        <authorList>
            <person name="Reid A.J."/>
            <person name="Blake D."/>
            <person name="Billington K."/>
            <person name="Browne H."/>
            <person name="Dunn M."/>
            <person name="Hung S."/>
            <person name="Kawahara F."/>
            <person name="Miranda-Saavedra D."/>
            <person name="Mourier T."/>
            <person name="Nagra H."/>
            <person name="Otto T.D."/>
            <person name="Rawlings N."/>
            <person name="Sanchez A."/>
            <person name="Sanders M."/>
            <person name="Subramaniam C."/>
            <person name="Tay Y."/>
            <person name="Dear P."/>
            <person name="Doerig C."/>
            <person name="Gruber A."/>
            <person name="Parkinson J."/>
            <person name="Shirley M."/>
            <person name="Wan K.L."/>
            <person name="Berriman M."/>
            <person name="Tomley F."/>
            <person name="Pain A."/>
        </authorList>
    </citation>
    <scope>NUCLEOTIDE SEQUENCE [LARGE SCALE GENOMIC DNA]</scope>
    <source>
        <strain evidence="3">Weybridge</strain>
    </source>
</reference>
<evidence type="ECO:0000256" key="1">
    <source>
        <dbReference type="SAM" id="Coils"/>
    </source>
</evidence>